<dbReference type="OrthoDB" id="303614at2759"/>
<feature type="modified residue" description="4-aspartylphosphate" evidence="6">
    <location>
        <position position="1172"/>
    </location>
</feature>
<feature type="compositionally biased region" description="Basic and acidic residues" evidence="7">
    <location>
        <begin position="274"/>
        <end position="293"/>
    </location>
</feature>
<dbReference type="SUPFAM" id="SSF52172">
    <property type="entry name" value="CheY-like"/>
    <property type="match status" value="1"/>
</dbReference>
<evidence type="ECO:0000259" key="8">
    <source>
        <dbReference type="PROSITE" id="PS50109"/>
    </source>
</evidence>
<dbReference type="SUPFAM" id="SSF55781">
    <property type="entry name" value="GAF domain-like"/>
    <property type="match status" value="1"/>
</dbReference>
<dbReference type="EMBL" id="NKHZ01000029">
    <property type="protein sequence ID" value="PNS19855.1"/>
    <property type="molecule type" value="Genomic_DNA"/>
</dbReference>
<dbReference type="STRING" id="2082308.A0A2K1QXT3"/>
<gene>
    <name evidence="10" type="ORF">CAC42_7822</name>
</gene>
<dbReference type="GO" id="GO:0000155">
    <property type="term" value="F:phosphorelay sensor kinase activity"/>
    <property type="evidence" value="ECO:0007669"/>
    <property type="project" value="InterPro"/>
</dbReference>
<feature type="region of interest" description="Disordered" evidence="7">
    <location>
        <begin position="274"/>
        <end position="374"/>
    </location>
</feature>
<dbReference type="CDD" id="cd00082">
    <property type="entry name" value="HisKA"/>
    <property type="match status" value="1"/>
</dbReference>
<dbReference type="EC" id="2.7.13.3" evidence="2"/>
<dbReference type="PRINTS" id="PR00344">
    <property type="entry name" value="BCTRLSENSOR"/>
</dbReference>
<feature type="domain" description="Histidine kinase" evidence="8">
    <location>
        <begin position="646"/>
        <end position="907"/>
    </location>
</feature>
<dbReference type="SUPFAM" id="SSF47384">
    <property type="entry name" value="Homodimeric domain of signal transducing histidine kinase"/>
    <property type="match status" value="1"/>
</dbReference>
<dbReference type="InterPro" id="IPR036890">
    <property type="entry name" value="HATPase_C_sf"/>
</dbReference>
<dbReference type="InterPro" id="IPR011006">
    <property type="entry name" value="CheY-like_superfamily"/>
</dbReference>
<dbReference type="InParanoid" id="A0A2K1QXT3"/>
<accession>A0A2K1QXT3</accession>
<feature type="compositionally biased region" description="Basic and acidic residues" evidence="7">
    <location>
        <begin position="300"/>
        <end position="314"/>
    </location>
</feature>
<feature type="region of interest" description="Disordered" evidence="7">
    <location>
        <begin position="1081"/>
        <end position="1119"/>
    </location>
</feature>
<dbReference type="Gene3D" id="3.30.565.10">
    <property type="entry name" value="Histidine kinase-like ATPase, C-terminal domain"/>
    <property type="match status" value="1"/>
</dbReference>
<feature type="compositionally biased region" description="Polar residues" evidence="7">
    <location>
        <begin position="1094"/>
        <end position="1104"/>
    </location>
</feature>
<evidence type="ECO:0000313" key="11">
    <source>
        <dbReference type="Proteomes" id="UP000243797"/>
    </source>
</evidence>
<dbReference type="InterPro" id="IPR036097">
    <property type="entry name" value="HisK_dim/P_sf"/>
</dbReference>
<dbReference type="SMART" id="SM00448">
    <property type="entry name" value="REC"/>
    <property type="match status" value="1"/>
</dbReference>
<evidence type="ECO:0000256" key="4">
    <source>
        <dbReference type="ARBA" id="ARBA00022679"/>
    </source>
</evidence>
<dbReference type="AlphaFoldDB" id="A0A2K1QXT3"/>
<dbReference type="InterPro" id="IPR003661">
    <property type="entry name" value="HisK_dim/P_dom"/>
</dbReference>
<evidence type="ECO:0000259" key="9">
    <source>
        <dbReference type="PROSITE" id="PS50110"/>
    </source>
</evidence>
<comment type="catalytic activity">
    <reaction evidence="1">
        <text>ATP + protein L-histidine = ADP + protein N-phospho-L-histidine.</text>
        <dbReference type="EC" id="2.7.13.3"/>
    </reaction>
</comment>
<feature type="region of interest" description="Disordered" evidence="7">
    <location>
        <begin position="411"/>
        <end position="482"/>
    </location>
</feature>
<dbReference type="InterPro" id="IPR005467">
    <property type="entry name" value="His_kinase_dom"/>
</dbReference>
<feature type="compositionally biased region" description="Basic and acidic residues" evidence="7">
    <location>
        <begin position="1107"/>
        <end position="1117"/>
    </location>
</feature>
<keyword evidence="4" id="KW-0808">Transferase</keyword>
<dbReference type="Proteomes" id="UP000243797">
    <property type="component" value="Unassembled WGS sequence"/>
</dbReference>
<dbReference type="PANTHER" id="PTHR43047:SF72">
    <property type="entry name" value="OSMOSENSING HISTIDINE PROTEIN KINASE SLN1"/>
    <property type="match status" value="1"/>
</dbReference>
<dbReference type="CDD" id="cd17546">
    <property type="entry name" value="REC_hyHK_CKI1_RcsC-like"/>
    <property type="match status" value="1"/>
</dbReference>
<keyword evidence="11" id="KW-1185">Reference proteome</keyword>
<sequence>MACFDASTPNRSGSESQRAREVFRLLEPWQTTAKANRLFQPISLARGQHTEPPTPVGCHDTALAAFAQLGALRLDADRSTITLFGKEHEFLLAESTRTLSLQSDRIHGGADGLWIGTGSYEKDQGLSNIVLPTWIASAGRRVPVASTDHYHTAGLSPHWLIISDLRQHPDYANLFPRFSAGIRFLCTVPLTNQKGLIIGAYTVMSHVPRYGVSEDQMVFLEDMAETVSNHLESRKSILKKQNADRLIKGLGVFSQGGYSLREWWLEKLDAEQQRSRRQEQHNPAEEHQTRDQQADEDLGESYRHPRRMSGERGQHKTCGLGLDPDAPPGAAGRRTSPDATQTRDFASSRETEQVSEPDAAADTPGGTSGSHGNFDLKNATADVFSRASNLIRESMSIDGVLFLDAGFSQGKTQKTSRSRTGSVFSGSHLGTISGSSNTSESEMLTEGSVTNRDSSRERSPVASVKARRRRAQRKASTARCEALGYSSRTGSSVRNFSVPQKYLSFSQKRMEKLLELYPNGKVFNFSDDGTVDTSSGQEGSAPKILPESISFERKVNGSQAQDIGKEAELLSRLCDDARSIAFVPVWDPHREKWRAGALIWSSTPGKHFTSDEDLGYLSSFAHNISGNLLKLDMLAADQAKATFISMISHELRSPLHGVLAGAEYLLDTELAPMQREMATTVKLAGGALLDTINAILDFTKINSFAKTDDNAKGTSVLHEHNSDDADDYDSPFTDISMLTENVVNTIVAGQQYRANVKAQQREATGRSPTLVRTPQPVEQSVQVILNINHRANWNASVSAGSWVRILTNLVGNALKYTSTGYVHVKLHASEDTLTLAIQDTGTGISAEYMKHHMYTAFKQENPLASGTGLGLYIVKQLVSELSGTISMESKTEGARGTKVLVSVPVGFDGKFAAQHSRLSPPFLTSSNSPLSVAMLNPATMVRHRLRNGYTRSTRDEMLRSSVKHICEQWLRLPFQAVENIEAARSSDVCIMTQTDYQIWSSDTEGSSSDPAHGHPRILVLSERFGQDEQNAYSSNENVVFVDPPFGPSKLSRALTEIATLVGSRRQRQSMRSRPGFCDTVSSSSMFLPSSPPSTDGSATCNGSVTPVDDRSESPPDRKQRKLLLVEDNDLNMKILVAWSRKLKQPYVQATNGLEAVQAYNLEPTSFGLVLMDISMPVMDGFTATKEIRILERKLKVPRCRIVALTGVASEDARNDAEKAGIDEFFVKPASLGRMKGLIKQMLEDEEQDAS</sequence>
<dbReference type="PROSITE" id="PS50110">
    <property type="entry name" value="RESPONSE_REGULATORY"/>
    <property type="match status" value="1"/>
</dbReference>
<dbReference type="SMART" id="SM00387">
    <property type="entry name" value="HATPase_c"/>
    <property type="match status" value="1"/>
</dbReference>
<evidence type="ECO:0000256" key="3">
    <source>
        <dbReference type="ARBA" id="ARBA00022553"/>
    </source>
</evidence>
<evidence type="ECO:0000256" key="1">
    <source>
        <dbReference type="ARBA" id="ARBA00000085"/>
    </source>
</evidence>
<organism evidence="10 11">
    <name type="scientific">Sphaceloma murrayae</name>
    <dbReference type="NCBI Taxonomy" id="2082308"/>
    <lineage>
        <taxon>Eukaryota</taxon>
        <taxon>Fungi</taxon>
        <taxon>Dikarya</taxon>
        <taxon>Ascomycota</taxon>
        <taxon>Pezizomycotina</taxon>
        <taxon>Dothideomycetes</taxon>
        <taxon>Dothideomycetidae</taxon>
        <taxon>Myriangiales</taxon>
        <taxon>Elsinoaceae</taxon>
        <taxon>Sphaceloma</taxon>
    </lineage>
</organism>
<keyword evidence="3 6" id="KW-0597">Phosphoprotein</keyword>
<feature type="compositionally biased region" description="Polar residues" evidence="7">
    <location>
        <begin position="411"/>
        <end position="452"/>
    </location>
</feature>
<reference evidence="10 11" key="1">
    <citation type="submission" date="2017-06" db="EMBL/GenBank/DDBJ databases">
        <title>Draft genome sequence of a variant of Elsinoe murrayae.</title>
        <authorList>
            <person name="Cheng Q."/>
        </authorList>
    </citation>
    <scope>NUCLEOTIDE SEQUENCE [LARGE SCALE GENOMIC DNA]</scope>
    <source>
        <strain evidence="10 11">CQ-2017a</strain>
    </source>
</reference>
<dbReference type="Pfam" id="PF00512">
    <property type="entry name" value="HisKA"/>
    <property type="match status" value="1"/>
</dbReference>
<comment type="caution">
    <text evidence="10">The sequence shown here is derived from an EMBL/GenBank/DDBJ whole genome shotgun (WGS) entry which is preliminary data.</text>
</comment>
<keyword evidence="5" id="KW-0418">Kinase</keyword>
<proteinExistence type="predicted"/>
<evidence type="ECO:0000256" key="5">
    <source>
        <dbReference type="ARBA" id="ARBA00022777"/>
    </source>
</evidence>
<dbReference type="Gene3D" id="3.40.50.2300">
    <property type="match status" value="1"/>
</dbReference>
<evidence type="ECO:0000256" key="6">
    <source>
        <dbReference type="PROSITE-ProRule" id="PRU00169"/>
    </source>
</evidence>
<dbReference type="Gene3D" id="1.10.287.130">
    <property type="match status" value="1"/>
</dbReference>
<evidence type="ECO:0000313" key="10">
    <source>
        <dbReference type="EMBL" id="PNS19855.1"/>
    </source>
</evidence>
<dbReference type="Pfam" id="PF02518">
    <property type="entry name" value="HATPase_c"/>
    <property type="match status" value="1"/>
</dbReference>
<dbReference type="PANTHER" id="PTHR43047">
    <property type="entry name" value="TWO-COMPONENT HISTIDINE PROTEIN KINASE"/>
    <property type="match status" value="1"/>
</dbReference>
<name>A0A2K1QXT3_9PEZI</name>
<dbReference type="Pfam" id="PF00072">
    <property type="entry name" value="Response_reg"/>
    <property type="match status" value="1"/>
</dbReference>
<protein>
    <recommendedName>
        <fullName evidence="2">histidine kinase</fullName>
        <ecNumber evidence="2">2.7.13.3</ecNumber>
    </recommendedName>
</protein>
<evidence type="ECO:0000256" key="2">
    <source>
        <dbReference type="ARBA" id="ARBA00012438"/>
    </source>
</evidence>
<dbReference type="InterPro" id="IPR029016">
    <property type="entry name" value="GAF-like_dom_sf"/>
</dbReference>
<dbReference type="GO" id="GO:0005886">
    <property type="term" value="C:plasma membrane"/>
    <property type="evidence" value="ECO:0007669"/>
    <property type="project" value="TreeGrafter"/>
</dbReference>
<dbReference type="SMART" id="SM00388">
    <property type="entry name" value="HisKA"/>
    <property type="match status" value="1"/>
</dbReference>
<dbReference type="PROSITE" id="PS50109">
    <property type="entry name" value="HIS_KIN"/>
    <property type="match status" value="1"/>
</dbReference>
<feature type="domain" description="Response regulatory" evidence="9">
    <location>
        <begin position="1121"/>
        <end position="1242"/>
    </location>
</feature>
<evidence type="ECO:0000256" key="7">
    <source>
        <dbReference type="SAM" id="MobiDB-lite"/>
    </source>
</evidence>
<dbReference type="InterPro" id="IPR004358">
    <property type="entry name" value="Sig_transdc_His_kin-like_C"/>
</dbReference>
<dbReference type="GO" id="GO:0009927">
    <property type="term" value="F:histidine phosphotransfer kinase activity"/>
    <property type="evidence" value="ECO:0007669"/>
    <property type="project" value="TreeGrafter"/>
</dbReference>
<dbReference type="InterPro" id="IPR003594">
    <property type="entry name" value="HATPase_dom"/>
</dbReference>
<dbReference type="Gene3D" id="3.30.450.40">
    <property type="match status" value="1"/>
</dbReference>
<dbReference type="InterPro" id="IPR001789">
    <property type="entry name" value="Sig_transdc_resp-reg_receiver"/>
</dbReference>
<dbReference type="SUPFAM" id="SSF55874">
    <property type="entry name" value="ATPase domain of HSP90 chaperone/DNA topoisomerase II/histidine kinase"/>
    <property type="match status" value="1"/>
</dbReference>